<accession>A0ABU4DVH9</accession>
<gene>
    <name evidence="2" type="ORF">ORD21_17845</name>
</gene>
<evidence type="ECO:0000313" key="3">
    <source>
        <dbReference type="Proteomes" id="UP001276150"/>
    </source>
</evidence>
<sequence>MTVPAFTLTVDELRQMLREEIRAELAAQPLPEAAPCTVQEFAALSNLSTDTIYKDVSSKKLPSIRLGRKILIPRAALAGYQQAVGA</sequence>
<proteinExistence type="predicted"/>
<dbReference type="Pfam" id="PF12728">
    <property type="entry name" value="HTH_17"/>
    <property type="match status" value="1"/>
</dbReference>
<name>A0ABU4DVH9_9DEIO</name>
<feature type="domain" description="Helix-turn-helix" evidence="1">
    <location>
        <begin position="37"/>
        <end position="82"/>
    </location>
</feature>
<dbReference type="GO" id="GO:0003677">
    <property type="term" value="F:DNA binding"/>
    <property type="evidence" value="ECO:0007669"/>
    <property type="project" value="UniProtKB-KW"/>
</dbReference>
<evidence type="ECO:0000313" key="2">
    <source>
        <dbReference type="EMBL" id="MDV6376458.1"/>
    </source>
</evidence>
<comment type="caution">
    <text evidence="2">The sequence shown here is derived from an EMBL/GenBank/DDBJ whole genome shotgun (WGS) entry which is preliminary data.</text>
</comment>
<dbReference type="InterPro" id="IPR041657">
    <property type="entry name" value="HTH_17"/>
</dbReference>
<dbReference type="NCBIfam" id="TIGR01764">
    <property type="entry name" value="excise"/>
    <property type="match status" value="1"/>
</dbReference>
<dbReference type="InterPro" id="IPR010093">
    <property type="entry name" value="SinI_DNA-bd"/>
</dbReference>
<evidence type="ECO:0000259" key="1">
    <source>
        <dbReference type="Pfam" id="PF12728"/>
    </source>
</evidence>
<keyword evidence="2" id="KW-0238">DNA-binding</keyword>
<protein>
    <submittedName>
        <fullName evidence="2">Excisionase family DNA-binding protein</fullName>
    </submittedName>
</protein>
<reference evidence="2 3" key="1">
    <citation type="submission" date="2022-11" db="EMBL/GenBank/DDBJ databases">
        <title>Deinococcus ZS9-10, Low Temperature and Draught-tolerating, UV-resistant Bacteria from Continental Antarctica.</title>
        <authorList>
            <person name="Cheng L."/>
        </authorList>
    </citation>
    <scope>NUCLEOTIDE SEQUENCE [LARGE SCALE GENOMIC DNA]</scope>
    <source>
        <strain evidence="2 3">ZS9-10</strain>
    </source>
</reference>
<dbReference type="EMBL" id="JAPMIV010000063">
    <property type="protein sequence ID" value="MDV6376458.1"/>
    <property type="molecule type" value="Genomic_DNA"/>
</dbReference>
<organism evidence="2 3">
    <name type="scientific">Deinococcus arenicola</name>
    <dbReference type="NCBI Taxonomy" id="2994950"/>
    <lineage>
        <taxon>Bacteria</taxon>
        <taxon>Thermotogati</taxon>
        <taxon>Deinococcota</taxon>
        <taxon>Deinococci</taxon>
        <taxon>Deinococcales</taxon>
        <taxon>Deinococcaceae</taxon>
        <taxon>Deinococcus</taxon>
    </lineage>
</organism>
<dbReference type="Proteomes" id="UP001276150">
    <property type="component" value="Unassembled WGS sequence"/>
</dbReference>
<keyword evidence="3" id="KW-1185">Reference proteome</keyword>
<dbReference type="RefSeq" id="WP_317641815.1">
    <property type="nucleotide sequence ID" value="NZ_JAPMIV010000063.1"/>
</dbReference>